<dbReference type="Gene3D" id="3.90.320.10">
    <property type="match status" value="1"/>
</dbReference>
<dbReference type="RefSeq" id="WP_146302801.1">
    <property type="nucleotide sequence ID" value="NZ_VOHS01000001.1"/>
</dbReference>
<dbReference type="CDD" id="cd18808">
    <property type="entry name" value="SF1_C_Upf1"/>
    <property type="match status" value="1"/>
</dbReference>
<dbReference type="Pfam" id="PF13087">
    <property type="entry name" value="AAA_12"/>
    <property type="match status" value="1"/>
</dbReference>
<dbReference type="OrthoDB" id="9757917at2"/>
<dbReference type="SUPFAM" id="SSF52540">
    <property type="entry name" value="P-loop containing nucleoside triphosphate hydrolases"/>
    <property type="match status" value="1"/>
</dbReference>
<reference evidence="2 3" key="1">
    <citation type="submission" date="2019-08" db="EMBL/GenBank/DDBJ databases">
        <title>Whole genome sequencing of chitin degrading bacteria Chitinophaga pinensis YS16.</title>
        <authorList>
            <person name="Singh R.P."/>
            <person name="Manchanda G."/>
            <person name="Maurya I.K."/>
            <person name="Joshi N.K."/>
            <person name="Srivastava A.K."/>
        </authorList>
    </citation>
    <scope>NUCLEOTIDE SEQUENCE [LARGE SCALE GENOMIC DNA]</scope>
    <source>
        <strain evidence="2 3">YS-16</strain>
    </source>
</reference>
<accession>A0A5C6LY04</accession>
<dbReference type="EMBL" id="VOHS01000001">
    <property type="protein sequence ID" value="TWW02295.1"/>
    <property type="molecule type" value="Genomic_DNA"/>
</dbReference>
<keyword evidence="3" id="KW-1185">Reference proteome</keyword>
<sequence>MHHHCLLMIDAQPINMSVNKTNASPHHLTGYACYMRLLEISDRPSPVEIIRQLRQLLEQLFRHLTREESRSFGNLFARMQFYFDKYTVPTHLEEQLTILRILTYKAINNHLRTDDELALICIRTMADTICHFFEEPIPEILEGLCSTVKEKTLSYAPQLSDELVPQLKCLITDVGILQKKPGHAPYFMLSCRNDEIGQFQLMISESVYTHATSLHTQLRTYDTIHILYCSKSEAPQVYEAVSVTRIILEPDLLIDISDLAECFGRHGAHKLLYLVRKLVPQTPGIAAFKGNVVNSLLDNVLRNPEMELRQSFVEAVADHVLQAAAYGRAELNSMFADIRSLHWPNLLQSAAEMHNRPVRIEPTFFSANYGLQGRLDILAEDENDPLRKEIFELKSGRSPEYGAWKNHEMQVVGYNLLLQSAFGDERRGSSAILYSAAADTPLRNVSSSRQAENELLALRNEIVSQLLRLAAGEYDILDKITEEAAEGLPAFNVVHFTAFYDVYHKASPLLRTYYQQFLSFLLREYLLAKCGMYSAAEREEDAEGFAALWLLHEQEKLERFNIMPGLQFRHFDTDSSTVVFNVEIPVNHNFRPGDTAIIYPRSSDGLFPLRHQVLKGRIDDLAKDTLTFSLNNRQIGHDFFAQQQLWAIEHDIYESNYWIAATALFHVLEPRLHDKMELLLGRRAPKTRPLSIPVPKMFNDNQQGILQAALDAEDYYLIQGPPGTGKTSALLTALVGVLANTETQTIVVAFTNRAVEEICRKLDTKGIAHLRMGSRRSATENRLRQYCMEGDIAGAAQFILQQRVFVGTVATMATRLHLLQMLGVKTDILIADEASQLTEPQLLGLLMPFRKFILIGDQNQLPPVVAQDDFFCHTTQSLLNAEGINDLRCTLFERLIRRCKDNHWHYAWGMLNTHFRMHTDIASLINHYYAGQLSAGSAQQSFPYNMTEHPGNENWAQILSKGRTLFIPSPLEPTSKMNRTEANRVVSLLHYLRNRYGHRFSKETVGVVTPWRTQISLIREMIGNDEQLQAINIDTAERFQGAENDIIIISLAVYHPVQLGLLQNLGVFHWEQDRVEVDRKLLVTLSRARHQVIIMGYEPVLRASSHYEGLLNSITSCV</sequence>
<dbReference type="InterPro" id="IPR041679">
    <property type="entry name" value="DNA2/NAM7-like_C"/>
</dbReference>
<protein>
    <submittedName>
        <fullName evidence="2">AAA family ATPase</fullName>
    </submittedName>
</protein>
<comment type="caution">
    <text evidence="2">The sequence shown here is derived from an EMBL/GenBank/DDBJ whole genome shotgun (WGS) entry which is preliminary data.</text>
</comment>
<dbReference type="InterPro" id="IPR047187">
    <property type="entry name" value="SF1_C_Upf1"/>
</dbReference>
<evidence type="ECO:0000313" key="2">
    <source>
        <dbReference type="EMBL" id="TWW02295.1"/>
    </source>
</evidence>
<organism evidence="2 3">
    <name type="scientific">Chitinophaga pinensis</name>
    <dbReference type="NCBI Taxonomy" id="79329"/>
    <lineage>
        <taxon>Bacteria</taxon>
        <taxon>Pseudomonadati</taxon>
        <taxon>Bacteroidota</taxon>
        <taxon>Chitinophagia</taxon>
        <taxon>Chitinophagales</taxon>
        <taxon>Chitinophagaceae</taxon>
        <taxon>Chitinophaga</taxon>
    </lineage>
</organism>
<dbReference type="InterPro" id="IPR011604">
    <property type="entry name" value="PDDEXK-like_dom_sf"/>
</dbReference>
<feature type="domain" description="DNA2/NAM7 helicase-like C-terminal" evidence="1">
    <location>
        <begin position="889"/>
        <end position="1096"/>
    </location>
</feature>
<dbReference type="PANTHER" id="PTHR10887:SF495">
    <property type="entry name" value="HELICASE SENATAXIN ISOFORM X1-RELATED"/>
    <property type="match status" value="1"/>
</dbReference>
<evidence type="ECO:0000313" key="3">
    <source>
        <dbReference type="Proteomes" id="UP000318815"/>
    </source>
</evidence>
<dbReference type="Gene3D" id="2.40.30.270">
    <property type="match status" value="1"/>
</dbReference>
<proteinExistence type="predicted"/>
<evidence type="ECO:0000259" key="1">
    <source>
        <dbReference type="Pfam" id="PF13087"/>
    </source>
</evidence>
<dbReference type="InterPro" id="IPR045055">
    <property type="entry name" value="DNA2/NAM7-like"/>
</dbReference>
<dbReference type="Gene3D" id="3.40.50.300">
    <property type="entry name" value="P-loop containing nucleotide triphosphate hydrolases"/>
    <property type="match status" value="3"/>
</dbReference>
<dbReference type="Pfam" id="PF13245">
    <property type="entry name" value="AAA_19"/>
    <property type="match status" value="1"/>
</dbReference>
<dbReference type="AlphaFoldDB" id="A0A5C6LY04"/>
<dbReference type="InterPro" id="IPR027417">
    <property type="entry name" value="P-loop_NTPase"/>
</dbReference>
<dbReference type="Proteomes" id="UP000318815">
    <property type="component" value="Unassembled WGS sequence"/>
</dbReference>
<gene>
    <name evidence="2" type="ORF">FEF09_00355</name>
</gene>
<dbReference type="PANTHER" id="PTHR10887">
    <property type="entry name" value="DNA2/NAM7 HELICASE FAMILY"/>
    <property type="match status" value="1"/>
</dbReference>
<name>A0A5C6LY04_9BACT</name>